<name>A0ABT9NC30_9ACTO</name>
<dbReference type="Gene3D" id="2.30.320.10">
    <property type="entry name" value="YwqG-like"/>
    <property type="match status" value="1"/>
</dbReference>
<dbReference type="Pfam" id="PF09234">
    <property type="entry name" value="DUF1963"/>
    <property type="match status" value="1"/>
</dbReference>
<dbReference type="RefSeq" id="WP_278058489.1">
    <property type="nucleotide sequence ID" value="NZ_CP121247.1"/>
</dbReference>
<gene>
    <name evidence="1" type="ORF">J2S49_001017</name>
</gene>
<organism evidence="1 2">
    <name type="scientific">Arcanobacterium wilhelmae</name>
    <dbReference type="NCBI Taxonomy" id="1803177"/>
    <lineage>
        <taxon>Bacteria</taxon>
        <taxon>Bacillati</taxon>
        <taxon>Actinomycetota</taxon>
        <taxon>Actinomycetes</taxon>
        <taxon>Actinomycetales</taxon>
        <taxon>Actinomycetaceae</taxon>
        <taxon>Arcanobacterium</taxon>
    </lineage>
</organism>
<dbReference type="Proteomes" id="UP001235966">
    <property type="component" value="Unassembled WGS sequence"/>
</dbReference>
<accession>A0ABT9NC30</accession>
<dbReference type="InterPro" id="IPR035948">
    <property type="entry name" value="YwqG-like_sf"/>
</dbReference>
<comment type="caution">
    <text evidence="1">The sequence shown here is derived from an EMBL/GenBank/DDBJ whole genome shotgun (WGS) entry which is preliminary data.</text>
</comment>
<reference evidence="1 2" key="1">
    <citation type="submission" date="2023-07" db="EMBL/GenBank/DDBJ databases">
        <title>Sequencing the genomes of 1000 actinobacteria strains.</title>
        <authorList>
            <person name="Klenk H.-P."/>
        </authorList>
    </citation>
    <scope>NUCLEOTIDE SEQUENCE [LARGE SCALE GENOMIC DNA]</scope>
    <source>
        <strain evidence="1 2">DSM 102162</strain>
    </source>
</reference>
<dbReference type="InterPro" id="IPR015315">
    <property type="entry name" value="DUF1963"/>
</dbReference>
<evidence type="ECO:0000313" key="2">
    <source>
        <dbReference type="Proteomes" id="UP001235966"/>
    </source>
</evidence>
<sequence length="260" mass="27924">MTRTAYAFVPASAPTSTFAGGMLYLRPGESVPTDDAGAPLALLIQIDLEAIEPRILTSGELGTVLPTSGFLQVFHATDALMGMKLADENPNPYDGTGCVLVRHVTDVVDTGEPSPLAAPGEAEVYAPVDTQTRLYLQGNVVQMRPFLGTLEFDEAQPDFWDRVERGEIDEESEPTFPEYPFYLGDTRPSSRAISASTTSISAARFCSSGLPALAEPSGAIWEWLECGCQIPRVSPELSSTGIRDVRPSCIAVLIPDEVGR</sequence>
<keyword evidence="2" id="KW-1185">Reference proteome</keyword>
<dbReference type="EMBL" id="JAUSQW010000001">
    <property type="protein sequence ID" value="MDP9800941.1"/>
    <property type="molecule type" value="Genomic_DNA"/>
</dbReference>
<protein>
    <submittedName>
        <fullName evidence="1">Uncharacterized protein</fullName>
    </submittedName>
</protein>
<dbReference type="SUPFAM" id="SSF103032">
    <property type="entry name" value="Hypothetical protein YwqG"/>
    <property type="match status" value="1"/>
</dbReference>
<proteinExistence type="predicted"/>
<evidence type="ECO:0000313" key="1">
    <source>
        <dbReference type="EMBL" id="MDP9800941.1"/>
    </source>
</evidence>